<dbReference type="PROSITE" id="PS00072">
    <property type="entry name" value="ACYL_COA_DH_1"/>
    <property type="match status" value="1"/>
</dbReference>
<dbReference type="AlphaFoldDB" id="W4LXW8"/>
<evidence type="ECO:0000313" key="11">
    <source>
        <dbReference type="Proteomes" id="UP000019141"/>
    </source>
</evidence>
<dbReference type="InterPro" id="IPR013786">
    <property type="entry name" value="AcylCoA_DH/ox_N"/>
</dbReference>
<feature type="domain" description="Acyl-CoA dehydrogenase/oxidase C-terminal" evidence="7">
    <location>
        <begin position="226"/>
        <end position="371"/>
    </location>
</feature>
<evidence type="ECO:0000256" key="1">
    <source>
        <dbReference type="ARBA" id="ARBA00001974"/>
    </source>
</evidence>
<dbReference type="Gene3D" id="2.40.110.10">
    <property type="entry name" value="Butyryl-CoA Dehydrogenase, subunit A, domain 2"/>
    <property type="match status" value="1"/>
</dbReference>
<dbReference type="SUPFAM" id="SSF47203">
    <property type="entry name" value="Acyl-CoA dehydrogenase C-terminal domain-like"/>
    <property type="match status" value="1"/>
</dbReference>
<dbReference type="SUPFAM" id="SSF56645">
    <property type="entry name" value="Acyl-CoA dehydrogenase NM domain-like"/>
    <property type="match status" value="1"/>
</dbReference>
<sequence length="382" mass="41734">MTHSQSDAIHALRTAAEQFCEAEVRPILAEFERTETFPHDLAKKMGAAGYLAGTLPAAYGGTGIDLWGQVAICEVFGRYLSVRQYITVHNLLNTALWQYGHHDLQSRYLRRIATGELLAAYCLTEPNGGSDAYAMETRAVRDGDHWRLTGQKTLITLANSADVFMVMARTLADGDEHGITAFLVEREWGVETAPLKGKLGQRASDLGTVFFDDVVVPDANRIGGIGQGFKIAMAVLDVSRIETAAAAVGLSQVCVDVSTRYAKSRLQFGKPIAGFQLVQEHLAEMIVDTDASRALTYRSVQALLTQGRATQEIAVAKYYATEAAVRNANRAIQIHGGYGYLEAFEVERLARDARVLTLYEGTSEIMKLLIAGQHTGIKAFQS</sequence>
<evidence type="ECO:0000313" key="10">
    <source>
        <dbReference type="EMBL" id="ETX02743.1"/>
    </source>
</evidence>
<evidence type="ECO:0000256" key="2">
    <source>
        <dbReference type="ARBA" id="ARBA00009347"/>
    </source>
</evidence>
<evidence type="ECO:0000259" key="9">
    <source>
        <dbReference type="Pfam" id="PF02771"/>
    </source>
</evidence>
<evidence type="ECO:0000259" key="8">
    <source>
        <dbReference type="Pfam" id="PF02770"/>
    </source>
</evidence>
<dbReference type="InterPro" id="IPR046373">
    <property type="entry name" value="Acyl-CoA_Oxase/DH_mid-dom_sf"/>
</dbReference>
<protein>
    <recommendedName>
        <fullName evidence="12">Acyl-CoA dehydrogenase</fullName>
    </recommendedName>
</protein>
<keyword evidence="11" id="KW-1185">Reference proteome</keyword>
<dbReference type="PATRIC" id="fig|1429438.4.peg.662"/>
<dbReference type="Pfam" id="PF02771">
    <property type="entry name" value="Acyl-CoA_dh_N"/>
    <property type="match status" value="1"/>
</dbReference>
<dbReference type="InterPro" id="IPR006091">
    <property type="entry name" value="Acyl-CoA_Oxase/DH_mid-dom"/>
</dbReference>
<keyword evidence="5 6" id="KW-0560">Oxidoreductase</keyword>
<dbReference type="PANTHER" id="PTHR43884">
    <property type="entry name" value="ACYL-COA DEHYDROGENASE"/>
    <property type="match status" value="1"/>
</dbReference>
<dbReference type="PIRSF" id="PIRSF016578">
    <property type="entry name" value="HsaA"/>
    <property type="match status" value="1"/>
</dbReference>
<dbReference type="InterPro" id="IPR009075">
    <property type="entry name" value="AcylCo_DH/oxidase_C"/>
</dbReference>
<evidence type="ECO:0000259" key="7">
    <source>
        <dbReference type="Pfam" id="PF00441"/>
    </source>
</evidence>
<reference evidence="10 11" key="1">
    <citation type="journal article" date="2014" name="Nature">
        <title>An environmental bacterial taxon with a large and distinct metabolic repertoire.</title>
        <authorList>
            <person name="Wilson M.C."/>
            <person name="Mori T."/>
            <person name="Ruckert C."/>
            <person name="Uria A.R."/>
            <person name="Helf M.J."/>
            <person name="Takada K."/>
            <person name="Gernert C."/>
            <person name="Steffens U.A."/>
            <person name="Heycke N."/>
            <person name="Schmitt S."/>
            <person name="Rinke C."/>
            <person name="Helfrich E.J."/>
            <person name="Brachmann A.O."/>
            <person name="Gurgui C."/>
            <person name="Wakimoto T."/>
            <person name="Kracht M."/>
            <person name="Crusemann M."/>
            <person name="Hentschel U."/>
            <person name="Abe I."/>
            <person name="Matsunaga S."/>
            <person name="Kalinowski J."/>
            <person name="Takeyama H."/>
            <person name="Piel J."/>
        </authorList>
    </citation>
    <scope>NUCLEOTIDE SEQUENCE [LARGE SCALE GENOMIC DNA]</scope>
    <source>
        <strain evidence="11">TSY1</strain>
    </source>
</reference>
<feature type="domain" description="Acyl-CoA dehydrogenase/oxidase N-terminal" evidence="9">
    <location>
        <begin position="9"/>
        <end position="116"/>
    </location>
</feature>
<dbReference type="PANTHER" id="PTHR43884:SF12">
    <property type="entry name" value="ISOVALERYL-COA DEHYDROGENASE, MITOCHONDRIAL-RELATED"/>
    <property type="match status" value="1"/>
</dbReference>
<gene>
    <name evidence="10" type="ORF">ETSY1_02470</name>
</gene>
<accession>W4LXW8</accession>
<proteinExistence type="inferred from homology"/>
<dbReference type="GO" id="GO:0050660">
    <property type="term" value="F:flavin adenine dinucleotide binding"/>
    <property type="evidence" value="ECO:0007669"/>
    <property type="project" value="InterPro"/>
</dbReference>
<dbReference type="EMBL" id="AZHW01000110">
    <property type="protein sequence ID" value="ETX02743.1"/>
    <property type="molecule type" value="Genomic_DNA"/>
</dbReference>
<dbReference type="HOGENOM" id="CLU_018204_0_2_7"/>
<evidence type="ECO:0000256" key="6">
    <source>
        <dbReference type="RuleBase" id="RU362125"/>
    </source>
</evidence>
<comment type="caution">
    <text evidence="10">The sequence shown here is derived from an EMBL/GenBank/DDBJ whole genome shotgun (WGS) entry which is preliminary data.</text>
</comment>
<dbReference type="Gene3D" id="1.20.140.10">
    <property type="entry name" value="Butyryl-CoA Dehydrogenase, subunit A, domain 3"/>
    <property type="match status" value="1"/>
</dbReference>
<evidence type="ECO:0000256" key="4">
    <source>
        <dbReference type="ARBA" id="ARBA00022827"/>
    </source>
</evidence>
<dbReference type="InterPro" id="IPR009100">
    <property type="entry name" value="AcylCoA_DH/oxidase_NM_dom_sf"/>
</dbReference>
<dbReference type="InterPro" id="IPR006089">
    <property type="entry name" value="Acyl-CoA_DH_CS"/>
</dbReference>
<comment type="cofactor">
    <cofactor evidence="1 6">
        <name>FAD</name>
        <dbReference type="ChEBI" id="CHEBI:57692"/>
    </cofactor>
</comment>
<dbReference type="Gene3D" id="1.10.540.10">
    <property type="entry name" value="Acyl-CoA dehydrogenase/oxidase, N-terminal domain"/>
    <property type="match status" value="1"/>
</dbReference>
<dbReference type="Pfam" id="PF02770">
    <property type="entry name" value="Acyl-CoA_dh_M"/>
    <property type="match status" value="1"/>
</dbReference>
<dbReference type="Proteomes" id="UP000019141">
    <property type="component" value="Unassembled WGS sequence"/>
</dbReference>
<feature type="domain" description="Acyl-CoA oxidase/dehydrogenase middle" evidence="8">
    <location>
        <begin position="120"/>
        <end position="214"/>
    </location>
</feature>
<evidence type="ECO:0000256" key="5">
    <source>
        <dbReference type="ARBA" id="ARBA00023002"/>
    </source>
</evidence>
<evidence type="ECO:0008006" key="12">
    <source>
        <dbReference type="Google" id="ProtNLM"/>
    </source>
</evidence>
<keyword evidence="3 6" id="KW-0285">Flavoprotein</keyword>
<name>W4LXW8_ENTF1</name>
<organism evidence="10 11">
    <name type="scientific">Entotheonella factor</name>
    <dbReference type="NCBI Taxonomy" id="1429438"/>
    <lineage>
        <taxon>Bacteria</taxon>
        <taxon>Pseudomonadati</taxon>
        <taxon>Nitrospinota/Tectimicrobiota group</taxon>
        <taxon>Candidatus Tectimicrobiota</taxon>
        <taxon>Candidatus Entotheonellia</taxon>
        <taxon>Candidatus Entotheonellales</taxon>
        <taxon>Candidatus Entotheonellaceae</taxon>
        <taxon>Candidatus Entotheonella</taxon>
    </lineage>
</organism>
<dbReference type="Pfam" id="PF00441">
    <property type="entry name" value="Acyl-CoA_dh_1"/>
    <property type="match status" value="1"/>
</dbReference>
<dbReference type="InterPro" id="IPR037069">
    <property type="entry name" value="AcylCoA_DH/ox_N_sf"/>
</dbReference>
<dbReference type="FunFam" id="1.20.140.10:FF:000001">
    <property type="entry name" value="Acyl-CoA dehydrogenase"/>
    <property type="match status" value="1"/>
</dbReference>
<comment type="similarity">
    <text evidence="2 6">Belongs to the acyl-CoA dehydrogenase family.</text>
</comment>
<dbReference type="GO" id="GO:0003995">
    <property type="term" value="F:acyl-CoA dehydrogenase activity"/>
    <property type="evidence" value="ECO:0007669"/>
    <property type="project" value="InterPro"/>
</dbReference>
<evidence type="ECO:0000256" key="3">
    <source>
        <dbReference type="ARBA" id="ARBA00022630"/>
    </source>
</evidence>
<keyword evidence="4 6" id="KW-0274">FAD</keyword>
<dbReference type="InterPro" id="IPR036250">
    <property type="entry name" value="AcylCo_DH-like_C"/>
</dbReference>